<keyword evidence="3" id="KW-1185">Reference proteome</keyword>
<feature type="region of interest" description="Disordered" evidence="1">
    <location>
        <begin position="442"/>
        <end position="467"/>
    </location>
</feature>
<dbReference type="EMBL" id="LFIV01000080">
    <property type="protein sequence ID" value="KZL71009.1"/>
    <property type="molecule type" value="Genomic_DNA"/>
</dbReference>
<evidence type="ECO:0000313" key="3">
    <source>
        <dbReference type="Proteomes" id="UP000076552"/>
    </source>
</evidence>
<reference evidence="2 3" key="1">
    <citation type="submission" date="2015-06" db="EMBL/GenBank/DDBJ databases">
        <title>Survival trade-offs in plant roots during colonization by closely related pathogenic and mutualistic fungi.</title>
        <authorList>
            <person name="Hacquard S."/>
            <person name="Kracher B."/>
            <person name="Hiruma K."/>
            <person name="Weinman A."/>
            <person name="Muench P."/>
            <person name="Garrido Oter R."/>
            <person name="Ver Loren van Themaat E."/>
            <person name="Dallerey J.-F."/>
            <person name="Damm U."/>
            <person name="Henrissat B."/>
            <person name="Lespinet O."/>
            <person name="Thon M."/>
            <person name="Kemen E."/>
            <person name="McHardy A.C."/>
            <person name="Schulze-Lefert P."/>
            <person name="O'Connell R.J."/>
        </authorList>
    </citation>
    <scope>NUCLEOTIDE SEQUENCE [LARGE SCALE GENOMIC DNA]</scope>
    <source>
        <strain evidence="2 3">0861</strain>
    </source>
</reference>
<name>A0A166SPI8_9PEZI</name>
<dbReference type="STRING" id="708197.A0A166SPI8"/>
<dbReference type="Proteomes" id="UP000076552">
    <property type="component" value="Unassembled WGS sequence"/>
</dbReference>
<evidence type="ECO:0000313" key="2">
    <source>
        <dbReference type="EMBL" id="KZL71009.1"/>
    </source>
</evidence>
<feature type="compositionally biased region" description="Polar residues" evidence="1">
    <location>
        <begin position="457"/>
        <end position="467"/>
    </location>
</feature>
<gene>
    <name evidence="2" type="ORF">CT0861_13148</name>
</gene>
<sequence length="467" mass="53063">MSTHLMSDEEFSKLLSLPLETYAMFPYGYDLLPSLSSSPSSHQGEAKITTPDAGISDFEAQLFGQGTRGGPPPLPVSYDTSMPLLADFPMDCMDFQETNPGLDLCSSQNATNNVFPVEQSTKAPSAMSAGSSDLSHTILNMVQAALDKMVASQKEHMERMTEKQTEQDKQLRVLSKKIDNIRAGLDSFSVDVWRWTRPTPEGGDEVYSSLSGYSTAYSSTNFERSHPLRQTFSTLYEVQQKHGPITLSDLVWGCIPTIAEELEAIYGRRHPYVARTWIDLAIFYNHANPEWWICPTNRREILVEMIAYPLRPHRFDFEDDPIDQTATVKPLVGKVPRTREPPHRRQQSFETPEAKARRLERQNAEQRIIIADLQAQVQKLQSQINQLRGDWQHDLHQATLRRSQNINNQLTAQDDALTEMMRAINSAFESYKSTFQHSRRASDEMEEEIQIYRDSGSCPTSRTSSDF</sequence>
<protein>
    <submittedName>
        <fullName evidence="2">Uncharacterized protein</fullName>
    </submittedName>
</protein>
<evidence type="ECO:0000256" key="1">
    <source>
        <dbReference type="SAM" id="MobiDB-lite"/>
    </source>
</evidence>
<accession>A0A166SPI8</accession>
<comment type="caution">
    <text evidence="2">The sequence shown here is derived from an EMBL/GenBank/DDBJ whole genome shotgun (WGS) entry which is preliminary data.</text>
</comment>
<feature type="region of interest" description="Disordered" evidence="1">
    <location>
        <begin position="335"/>
        <end position="360"/>
    </location>
</feature>
<organism evidence="2 3">
    <name type="scientific">Colletotrichum tofieldiae</name>
    <dbReference type="NCBI Taxonomy" id="708197"/>
    <lineage>
        <taxon>Eukaryota</taxon>
        <taxon>Fungi</taxon>
        <taxon>Dikarya</taxon>
        <taxon>Ascomycota</taxon>
        <taxon>Pezizomycotina</taxon>
        <taxon>Sordariomycetes</taxon>
        <taxon>Hypocreomycetidae</taxon>
        <taxon>Glomerellales</taxon>
        <taxon>Glomerellaceae</taxon>
        <taxon>Colletotrichum</taxon>
        <taxon>Colletotrichum spaethianum species complex</taxon>
    </lineage>
</organism>
<dbReference type="AlphaFoldDB" id="A0A166SPI8"/>
<proteinExistence type="predicted"/>